<protein>
    <submittedName>
        <fullName evidence="2">OLC1v1009443C1</fullName>
    </submittedName>
</protein>
<evidence type="ECO:0000313" key="3">
    <source>
        <dbReference type="Proteomes" id="UP001161247"/>
    </source>
</evidence>
<accession>A0AAV1DP66</accession>
<proteinExistence type="predicted"/>
<dbReference type="AlphaFoldDB" id="A0AAV1DP66"/>
<evidence type="ECO:0000259" key="1">
    <source>
        <dbReference type="Pfam" id="PF25565"/>
    </source>
</evidence>
<evidence type="ECO:0000313" key="2">
    <source>
        <dbReference type="EMBL" id="CAI9109599.1"/>
    </source>
</evidence>
<organism evidence="2 3">
    <name type="scientific">Oldenlandia corymbosa var. corymbosa</name>
    <dbReference type="NCBI Taxonomy" id="529605"/>
    <lineage>
        <taxon>Eukaryota</taxon>
        <taxon>Viridiplantae</taxon>
        <taxon>Streptophyta</taxon>
        <taxon>Embryophyta</taxon>
        <taxon>Tracheophyta</taxon>
        <taxon>Spermatophyta</taxon>
        <taxon>Magnoliopsida</taxon>
        <taxon>eudicotyledons</taxon>
        <taxon>Gunneridae</taxon>
        <taxon>Pentapetalae</taxon>
        <taxon>asterids</taxon>
        <taxon>lamiids</taxon>
        <taxon>Gentianales</taxon>
        <taxon>Rubiaceae</taxon>
        <taxon>Rubioideae</taxon>
        <taxon>Spermacoceae</taxon>
        <taxon>Hedyotis-Oldenlandia complex</taxon>
        <taxon>Oldenlandia</taxon>
    </lineage>
</organism>
<keyword evidence="3" id="KW-1185">Reference proteome</keyword>
<dbReference type="EMBL" id="OX459123">
    <property type="protein sequence ID" value="CAI9109599.1"/>
    <property type="molecule type" value="Genomic_DNA"/>
</dbReference>
<dbReference type="InterPro" id="IPR057765">
    <property type="entry name" value="MS1-like_ubiquitin"/>
</dbReference>
<dbReference type="Proteomes" id="UP001161247">
    <property type="component" value="Chromosome 6"/>
</dbReference>
<name>A0AAV1DP66_OLDCO</name>
<reference evidence="2" key="1">
    <citation type="submission" date="2023-03" db="EMBL/GenBank/DDBJ databases">
        <authorList>
            <person name="Julca I."/>
        </authorList>
    </citation>
    <scope>NUCLEOTIDE SEQUENCE</scope>
</reference>
<sequence length="204" mass="22826">MIESPRYIHETWNGYKTDQRGSMWIAIFQAMGLQIDFGSHGVSEIDYLDAIEKLSGLAMEGTSDPRFQGIIQSCKFQSHAGIITNAKFWVKQWPYRCGNGKLGLVFEVQAGLKELQATIGQKNVVYIVVPEKNLTVGQLKAAVLAGVRETYVICESLEPLQIDEIDGIADYDIISGKLQSGKTLTVRGFIENPDYKFIFQGKKR</sequence>
<feature type="domain" description="PHD finger protein MALE STERILITY 1-like ubiquitin-like" evidence="1">
    <location>
        <begin position="127"/>
        <end position="189"/>
    </location>
</feature>
<dbReference type="Pfam" id="PF25565">
    <property type="entry name" value="Ubiquitin_At1g33420"/>
    <property type="match status" value="1"/>
</dbReference>
<gene>
    <name evidence="2" type="ORF">OLC1_LOCUS17455</name>
</gene>